<dbReference type="RefSeq" id="WP_183396083.1">
    <property type="nucleotide sequence ID" value="NZ_JACIDR010000005.1"/>
</dbReference>
<protein>
    <submittedName>
        <fullName evidence="6">DNA-binding transcriptional LysR family regulator</fullName>
    </submittedName>
</protein>
<name>A0A7W6D4Z4_9HYPH</name>
<dbReference type="PANTHER" id="PTHR30126:SF91">
    <property type="entry name" value="LYSR FAMILY TRANSCRIPTIONAL REGULATOR"/>
    <property type="match status" value="1"/>
</dbReference>
<dbReference type="AlphaFoldDB" id="A0A7W6D4Z4"/>
<keyword evidence="2" id="KW-0805">Transcription regulation</keyword>
<accession>A0A7W6D4Z4</accession>
<comment type="similarity">
    <text evidence="1">Belongs to the LysR transcriptional regulatory family.</text>
</comment>
<dbReference type="SUPFAM" id="SSF46785">
    <property type="entry name" value="Winged helix' DNA-binding domain"/>
    <property type="match status" value="1"/>
</dbReference>
<evidence type="ECO:0000256" key="1">
    <source>
        <dbReference type="ARBA" id="ARBA00009437"/>
    </source>
</evidence>
<dbReference type="GO" id="GO:0003700">
    <property type="term" value="F:DNA-binding transcription factor activity"/>
    <property type="evidence" value="ECO:0007669"/>
    <property type="project" value="InterPro"/>
</dbReference>
<keyword evidence="3 6" id="KW-0238">DNA-binding</keyword>
<dbReference type="Pfam" id="PF00126">
    <property type="entry name" value="HTH_1"/>
    <property type="match status" value="1"/>
</dbReference>
<dbReference type="Proteomes" id="UP000528964">
    <property type="component" value="Unassembled WGS sequence"/>
</dbReference>
<evidence type="ECO:0000256" key="4">
    <source>
        <dbReference type="ARBA" id="ARBA00023163"/>
    </source>
</evidence>
<dbReference type="SUPFAM" id="SSF53850">
    <property type="entry name" value="Periplasmic binding protein-like II"/>
    <property type="match status" value="1"/>
</dbReference>
<organism evidence="6 7">
    <name type="scientific">Hansschlegelia beijingensis</name>
    <dbReference type="NCBI Taxonomy" id="1133344"/>
    <lineage>
        <taxon>Bacteria</taxon>
        <taxon>Pseudomonadati</taxon>
        <taxon>Pseudomonadota</taxon>
        <taxon>Alphaproteobacteria</taxon>
        <taxon>Hyphomicrobiales</taxon>
        <taxon>Methylopilaceae</taxon>
        <taxon>Hansschlegelia</taxon>
    </lineage>
</organism>
<keyword evidence="4" id="KW-0804">Transcription</keyword>
<evidence type="ECO:0000313" key="7">
    <source>
        <dbReference type="Proteomes" id="UP000528964"/>
    </source>
</evidence>
<dbReference type="Gene3D" id="1.10.10.10">
    <property type="entry name" value="Winged helix-like DNA-binding domain superfamily/Winged helix DNA-binding domain"/>
    <property type="match status" value="1"/>
</dbReference>
<dbReference type="Gene3D" id="3.40.190.10">
    <property type="entry name" value="Periplasmic binding protein-like II"/>
    <property type="match status" value="2"/>
</dbReference>
<dbReference type="InterPro" id="IPR005119">
    <property type="entry name" value="LysR_subst-bd"/>
</dbReference>
<evidence type="ECO:0000256" key="2">
    <source>
        <dbReference type="ARBA" id="ARBA00023015"/>
    </source>
</evidence>
<reference evidence="6 7" key="1">
    <citation type="submission" date="2020-08" db="EMBL/GenBank/DDBJ databases">
        <title>Genomic Encyclopedia of Type Strains, Phase IV (KMG-IV): sequencing the most valuable type-strain genomes for metagenomic binning, comparative biology and taxonomic classification.</title>
        <authorList>
            <person name="Goeker M."/>
        </authorList>
    </citation>
    <scope>NUCLEOTIDE SEQUENCE [LARGE SCALE GENOMIC DNA]</scope>
    <source>
        <strain evidence="6 7">DSM 25481</strain>
    </source>
</reference>
<dbReference type="InterPro" id="IPR036390">
    <property type="entry name" value="WH_DNA-bd_sf"/>
</dbReference>
<dbReference type="InterPro" id="IPR000847">
    <property type="entry name" value="LysR_HTH_N"/>
</dbReference>
<comment type="caution">
    <text evidence="6">The sequence shown here is derived from an EMBL/GenBank/DDBJ whole genome shotgun (WGS) entry which is preliminary data.</text>
</comment>
<dbReference type="Pfam" id="PF03466">
    <property type="entry name" value="LysR_substrate"/>
    <property type="match status" value="1"/>
</dbReference>
<evidence type="ECO:0000313" key="6">
    <source>
        <dbReference type="EMBL" id="MBB3974232.1"/>
    </source>
</evidence>
<evidence type="ECO:0000259" key="5">
    <source>
        <dbReference type="PROSITE" id="PS50931"/>
    </source>
</evidence>
<keyword evidence="7" id="KW-1185">Reference proteome</keyword>
<dbReference type="FunFam" id="1.10.10.10:FF:000001">
    <property type="entry name" value="LysR family transcriptional regulator"/>
    <property type="match status" value="1"/>
</dbReference>
<dbReference type="EMBL" id="JACIDR010000005">
    <property type="protein sequence ID" value="MBB3974232.1"/>
    <property type="molecule type" value="Genomic_DNA"/>
</dbReference>
<dbReference type="GO" id="GO:0000976">
    <property type="term" value="F:transcription cis-regulatory region binding"/>
    <property type="evidence" value="ECO:0007669"/>
    <property type="project" value="TreeGrafter"/>
</dbReference>
<dbReference type="PRINTS" id="PR00039">
    <property type="entry name" value="HTHLYSR"/>
</dbReference>
<feature type="domain" description="HTH lysR-type" evidence="5">
    <location>
        <begin position="1"/>
        <end position="58"/>
    </location>
</feature>
<dbReference type="PANTHER" id="PTHR30126">
    <property type="entry name" value="HTH-TYPE TRANSCRIPTIONAL REGULATOR"/>
    <property type="match status" value="1"/>
</dbReference>
<evidence type="ECO:0000256" key="3">
    <source>
        <dbReference type="ARBA" id="ARBA00023125"/>
    </source>
</evidence>
<sequence>MTFEQMRIFVAAAQYGSFTIAAEKLGLTQSAVSVSIKKLEERHSVLLFDRSGRRLAVTEAGQILLTEAERILRDVELTIRRVESRRSEEDRYPIVACTPNAYDFWMPELVSRIGGAREMPRIDLLRGTDEEVKAWVMRGTADVGVTEIAPSHPQFRHLGVFADRLVLAGAPAVAEAYGTPNWGSLVDHGPILWEQSDLTPLIVAAFDQQGVDARRLAFKRLQVSSSAAALSALEAGRCAGIVPERAARHALAAGELKRIGRIEIPLRYWMFSLREREIEAFASLVAQAAQEAGG</sequence>
<gene>
    <name evidence="6" type="ORF">GGR24_002913</name>
</gene>
<dbReference type="PROSITE" id="PS50931">
    <property type="entry name" value="HTH_LYSR"/>
    <property type="match status" value="1"/>
</dbReference>
<proteinExistence type="inferred from homology"/>
<dbReference type="InterPro" id="IPR036388">
    <property type="entry name" value="WH-like_DNA-bd_sf"/>
</dbReference>